<feature type="transmembrane region" description="Helical" evidence="6">
    <location>
        <begin position="211"/>
        <end position="231"/>
    </location>
</feature>
<sequence>MSTALALLVSVGFLIALTVNLAKGAAAIGIAGPEFAFWMALGAGVVLLALAAGRGERPALTREHLVYYALAGLLAVAAPNYIGFEVAARAGAAYASVPYALSPLITYALAVSVRIDAPSGRRIAGLVLGCVGTALVVANMIARADGTSPAWLLAALLVPLSVAFGNVHRTLYWPKGSAPLALAAAMLLAGALWLSPFMAVNGTQLLDLGPASGAGAIIAAQVGVSALMYVLYFQLQRVAGPVYLSQIGYVAAGFGVAIAVAVFAETVTLAMLAGLALIAGGVFLVTPRRSPA</sequence>
<dbReference type="Pfam" id="PF00892">
    <property type="entry name" value="EamA"/>
    <property type="match status" value="1"/>
</dbReference>
<feature type="transmembrane region" description="Helical" evidence="6">
    <location>
        <begin position="243"/>
        <end position="263"/>
    </location>
</feature>
<evidence type="ECO:0000256" key="4">
    <source>
        <dbReference type="ARBA" id="ARBA00022989"/>
    </source>
</evidence>
<evidence type="ECO:0000313" key="9">
    <source>
        <dbReference type="Proteomes" id="UP000577362"/>
    </source>
</evidence>
<comment type="similarity">
    <text evidence="2">Belongs to the EamA transporter family.</text>
</comment>
<dbReference type="InterPro" id="IPR000620">
    <property type="entry name" value="EamA_dom"/>
</dbReference>
<organism evidence="8 9">
    <name type="scientific">Chelatococcus caeni</name>
    <dbReference type="NCBI Taxonomy" id="1348468"/>
    <lineage>
        <taxon>Bacteria</taxon>
        <taxon>Pseudomonadati</taxon>
        <taxon>Pseudomonadota</taxon>
        <taxon>Alphaproteobacteria</taxon>
        <taxon>Hyphomicrobiales</taxon>
        <taxon>Chelatococcaceae</taxon>
        <taxon>Chelatococcus</taxon>
    </lineage>
</organism>
<evidence type="ECO:0000256" key="1">
    <source>
        <dbReference type="ARBA" id="ARBA00004141"/>
    </source>
</evidence>
<keyword evidence="5 6" id="KW-0472">Membrane</keyword>
<evidence type="ECO:0000256" key="3">
    <source>
        <dbReference type="ARBA" id="ARBA00022692"/>
    </source>
</evidence>
<feature type="transmembrane region" description="Helical" evidence="6">
    <location>
        <begin position="148"/>
        <end position="167"/>
    </location>
</feature>
<keyword evidence="4 6" id="KW-1133">Transmembrane helix</keyword>
<dbReference type="AlphaFoldDB" id="A0A840BYH9"/>
<dbReference type="SUPFAM" id="SSF103481">
    <property type="entry name" value="Multidrug resistance efflux transporter EmrE"/>
    <property type="match status" value="2"/>
</dbReference>
<dbReference type="Proteomes" id="UP000577362">
    <property type="component" value="Unassembled WGS sequence"/>
</dbReference>
<gene>
    <name evidence="8" type="ORF">GGR16_000323</name>
</gene>
<dbReference type="RefSeq" id="WP_019401148.1">
    <property type="nucleotide sequence ID" value="NZ_JACIEN010000001.1"/>
</dbReference>
<keyword evidence="3 6" id="KW-0812">Transmembrane</keyword>
<keyword evidence="9" id="KW-1185">Reference proteome</keyword>
<feature type="domain" description="EamA" evidence="7">
    <location>
        <begin position="4"/>
        <end position="137"/>
    </location>
</feature>
<evidence type="ECO:0000256" key="5">
    <source>
        <dbReference type="ARBA" id="ARBA00023136"/>
    </source>
</evidence>
<accession>A0A840BYH9</accession>
<evidence type="ECO:0000256" key="6">
    <source>
        <dbReference type="SAM" id="Phobius"/>
    </source>
</evidence>
<dbReference type="PANTHER" id="PTHR32322:SF2">
    <property type="entry name" value="EAMA DOMAIN-CONTAINING PROTEIN"/>
    <property type="match status" value="1"/>
</dbReference>
<dbReference type="GO" id="GO:0016020">
    <property type="term" value="C:membrane"/>
    <property type="evidence" value="ECO:0007669"/>
    <property type="project" value="UniProtKB-SubCell"/>
</dbReference>
<dbReference type="PANTHER" id="PTHR32322">
    <property type="entry name" value="INNER MEMBRANE TRANSPORTER"/>
    <property type="match status" value="1"/>
</dbReference>
<dbReference type="EMBL" id="JACIEN010000001">
    <property type="protein sequence ID" value="MBB4015317.1"/>
    <property type="molecule type" value="Genomic_DNA"/>
</dbReference>
<proteinExistence type="inferred from homology"/>
<feature type="transmembrane region" description="Helical" evidence="6">
    <location>
        <begin position="37"/>
        <end position="53"/>
    </location>
</feature>
<name>A0A840BYH9_9HYPH</name>
<dbReference type="InterPro" id="IPR037185">
    <property type="entry name" value="EmrE-like"/>
</dbReference>
<feature type="transmembrane region" description="Helical" evidence="6">
    <location>
        <begin position="90"/>
        <end position="111"/>
    </location>
</feature>
<feature type="transmembrane region" description="Helical" evidence="6">
    <location>
        <begin position="123"/>
        <end position="142"/>
    </location>
</feature>
<comment type="caution">
    <text evidence="8">The sequence shown here is derived from an EMBL/GenBank/DDBJ whole genome shotgun (WGS) entry which is preliminary data.</text>
</comment>
<evidence type="ECO:0000256" key="2">
    <source>
        <dbReference type="ARBA" id="ARBA00007362"/>
    </source>
</evidence>
<feature type="transmembrane region" description="Helical" evidence="6">
    <location>
        <begin position="179"/>
        <end position="199"/>
    </location>
</feature>
<feature type="transmembrane region" description="Helical" evidence="6">
    <location>
        <begin position="269"/>
        <end position="286"/>
    </location>
</feature>
<feature type="transmembrane region" description="Helical" evidence="6">
    <location>
        <begin position="65"/>
        <end position="84"/>
    </location>
</feature>
<dbReference type="InterPro" id="IPR050638">
    <property type="entry name" value="AA-Vitamin_Transporters"/>
</dbReference>
<evidence type="ECO:0000259" key="7">
    <source>
        <dbReference type="Pfam" id="PF00892"/>
    </source>
</evidence>
<comment type="subcellular location">
    <subcellularLocation>
        <location evidence="1">Membrane</location>
        <topology evidence="1">Multi-pass membrane protein</topology>
    </subcellularLocation>
</comment>
<evidence type="ECO:0000313" key="8">
    <source>
        <dbReference type="EMBL" id="MBB4015317.1"/>
    </source>
</evidence>
<protein>
    <submittedName>
        <fullName evidence="8">Drug/metabolite transporter (DMT)-like permease</fullName>
    </submittedName>
</protein>
<reference evidence="8 9" key="1">
    <citation type="submission" date="2020-08" db="EMBL/GenBank/DDBJ databases">
        <title>Genomic Encyclopedia of Type Strains, Phase IV (KMG-IV): sequencing the most valuable type-strain genomes for metagenomic binning, comparative biology and taxonomic classification.</title>
        <authorList>
            <person name="Goeker M."/>
        </authorList>
    </citation>
    <scope>NUCLEOTIDE SEQUENCE [LARGE SCALE GENOMIC DNA]</scope>
    <source>
        <strain evidence="8 9">DSM 103737</strain>
    </source>
</reference>